<dbReference type="EMBL" id="GBXM01086117">
    <property type="protein sequence ID" value="JAH22460.1"/>
    <property type="molecule type" value="Transcribed_RNA"/>
</dbReference>
<proteinExistence type="predicted"/>
<evidence type="ECO:0000313" key="1">
    <source>
        <dbReference type="EMBL" id="JAH22460.1"/>
    </source>
</evidence>
<reference evidence="1" key="1">
    <citation type="submission" date="2014-11" db="EMBL/GenBank/DDBJ databases">
        <authorList>
            <person name="Amaro Gonzalez C."/>
        </authorList>
    </citation>
    <scope>NUCLEOTIDE SEQUENCE</scope>
</reference>
<protein>
    <submittedName>
        <fullName evidence="1">Uncharacterized protein</fullName>
    </submittedName>
</protein>
<sequence>MHCFEFVRNNVNLTMVSLQNVSEALVLCAWYSCHVQSCDVIYGKYLFNTTSVSW</sequence>
<name>A0A0E9R1V7_ANGAN</name>
<dbReference type="AlphaFoldDB" id="A0A0E9R1V7"/>
<reference evidence="1" key="2">
    <citation type="journal article" date="2015" name="Fish Shellfish Immunol.">
        <title>Early steps in the European eel (Anguilla anguilla)-Vibrio vulnificus interaction in the gills: Role of the RtxA13 toxin.</title>
        <authorList>
            <person name="Callol A."/>
            <person name="Pajuelo D."/>
            <person name="Ebbesson L."/>
            <person name="Teles M."/>
            <person name="MacKenzie S."/>
            <person name="Amaro C."/>
        </authorList>
    </citation>
    <scope>NUCLEOTIDE SEQUENCE</scope>
</reference>
<accession>A0A0E9R1V7</accession>
<organism evidence="1">
    <name type="scientific">Anguilla anguilla</name>
    <name type="common">European freshwater eel</name>
    <name type="synonym">Muraena anguilla</name>
    <dbReference type="NCBI Taxonomy" id="7936"/>
    <lineage>
        <taxon>Eukaryota</taxon>
        <taxon>Metazoa</taxon>
        <taxon>Chordata</taxon>
        <taxon>Craniata</taxon>
        <taxon>Vertebrata</taxon>
        <taxon>Euteleostomi</taxon>
        <taxon>Actinopterygii</taxon>
        <taxon>Neopterygii</taxon>
        <taxon>Teleostei</taxon>
        <taxon>Anguilliformes</taxon>
        <taxon>Anguillidae</taxon>
        <taxon>Anguilla</taxon>
    </lineage>
</organism>